<sequence>MNRMGICLHLCGPLKNLGDKQVLDEDDVQHEVLQQMTQQPKEIYAAGVGALMKRWDTCITTLLGIMWKNNNCFQVIIYHVK</sequence>
<dbReference type="Proteomes" id="UP000886998">
    <property type="component" value="Unassembled WGS sequence"/>
</dbReference>
<gene>
    <name evidence="1" type="ORF">TNIN_140951</name>
</gene>
<comment type="caution">
    <text evidence="1">The sequence shown here is derived from an EMBL/GenBank/DDBJ whole genome shotgun (WGS) entry which is preliminary data.</text>
</comment>
<proteinExistence type="predicted"/>
<accession>A0A8X6Y809</accession>
<evidence type="ECO:0000313" key="1">
    <source>
        <dbReference type="EMBL" id="GFY66564.1"/>
    </source>
</evidence>
<evidence type="ECO:0000313" key="2">
    <source>
        <dbReference type="Proteomes" id="UP000886998"/>
    </source>
</evidence>
<name>A0A8X6Y809_9ARAC</name>
<protein>
    <submittedName>
        <fullName evidence="1">Uncharacterized protein</fullName>
    </submittedName>
</protein>
<dbReference type="AlphaFoldDB" id="A0A8X6Y809"/>
<reference evidence="1" key="1">
    <citation type="submission" date="2020-08" db="EMBL/GenBank/DDBJ databases">
        <title>Multicomponent nature underlies the extraordinary mechanical properties of spider dragline silk.</title>
        <authorList>
            <person name="Kono N."/>
            <person name="Nakamura H."/>
            <person name="Mori M."/>
            <person name="Yoshida Y."/>
            <person name="Ohtoshi R."/>
            <person name="Malay A.D."/>
            <person name="Moran D.A.P."/>
            <person name="Tomita M."/>
            <person name="Numata K."/>
            <person name="Arakawa K."/>
        </authorList>
    </citation>
    <scope>NUCLEOTIDE SEQUENCE</scope>
</reference>
<dbReference type="EMBL" id="BMAV01016105">
    <property type="protein sequence ID" value="GFY66564.1"/>
    <property type="molecule type" value="Genomic_DNA"/>
</dbReference>
<keyword evidence="2" id="KW-1185">Reference proteome</keyword>
<organism evidence="1 2">
    <name type="scientific">Trichonephila inaurata madagascariensis</name>
    <dbReference type="NCBI Taxonomy" id="2747483"/>
    <lineage>
        <taxon>Eukaryota</taxon>
        <taxon>Metazoa</taxon>
        <taxon>Ecdysozoa</taxon>
        <taxon>Arthropoda</taxon>
        <taxon>Chelicerata</taxon>
        <taxon>Arachnida</taxon>
        <taxon>Araneae</taxon>
        <taxon>Araneomorphae</taxon>
        <taxon>Entelegynae</taxon>
        <taxon>Araneoidea</taxon>
        <taxon>Nephilidae</taxon>
        <taxon>Trichonephila</taxon>
        <taxon>Trichonephila inaurata</taxon>
    </lineage>
</organism>
<dbReference type="OrthoDB" id="6432034at2759"/>